<protein>
    <submittedName>
        <fullName evidence="2">BON1-associated protein 2</fullName>
    </submittedName>
</protein>
<dbReference type="GeneID" id="104596146"/>
<accession>A0A1U8A2T3</accession>
<gene>
    <name evidence="2" type="primary">LOC104596146</name>
</gene>
<dbReference type="RefSeq" id="XP_010255486.1">
    <property type="nucleotide sequence ID" value="XM_010257184.2"/>
</dbReference>
<dbReference type="CDD" id="cd04051">
    <property type="entry name" value="C2_SRC2_like"/>
    <property type="match status" value="1"/>
</dbReference>
<dbReference type="PANTHER" id="PTHR32246:SF17">
    <property type="entry name" value="BON1-ASSOCIATED PROTEIN 2"/>
    <property type="match status" value="1"/>
</dbReference>
<dbReference type="Pfam" id="PF00168">
    <property type="entry name" value="C2"/>
    <property type="match status" value="1"/>
</dbReference>
<dbReference type="SUPFAM" id="SSF49562">
    <property type="entry name" value="C2 domain (Calcium/lipid-binding domain, CaLB)"/>
    <property type="match status" value="1"/>
</dbReference>
<dbReference type="InterPro" id="IPR000008">
    <property type="entry name" value="C2_dom"/>
</dbReference>
<organism evidence="1 2">
    <name type="scientific">Nelumbo nucifera</name>
    <name type="common">Sacred lotus</name>
    <dbReference type="NCBI Taxonomy" id="4432"/>
    <lineage>
        <taxon>Eukaryota</taxon>
        <taxon>Viridiplantae</taxon>
        <taxon>Streptophyta</taxon>
        <taxon>Embryophyta</taxon>
        <taxon>Tracheophyta</taxon>
        <taxon>Spermatophyta</taxon>
        <taxon>Magnoliopsida</taxon>
        <taxon>Proteales</taxon>
        <taxon>Nelumbonaceae</taxon>
        <taxon>Nelumbo</taxon>
    </lineage>
</organism>
<dbReference type="FunCoup" id="A0A1U8A2T3">
    <property type="interactions" value="265"/>
</dbReference>
<dbReference type="OrthoDB" id="884464at2759"/>
<dbReference type="eggNOG" id="ENOG502S1PY">
    <property type="taxonomic scope" value="Eukaryota"/>
</dbReference>
<keyword evidence="1" id="KW-1185">Reference proteome</keyword>
<name>A0A1U8A2T3_NELNU</name>
<evidence type="ECO:0000313" key="1">
    <source>
        <dbReference type="Proteomes" id="UP000189703"/>
    </source>
</evidence>
<dbReference type="KEGG" id="nnu:104596146"/>
<evidence type="ECO:0000313" key="2">
    <source>
        <dbReference type="RefSeq" id="XP_010255486.1"/>
    </source>
</evidence>
<dbReference type="GO" id="GO:0006952">
    <property type="term" value="P:defense response"/>
    <property type="evidence" value="ECO:0007669"/>
    <property type="project" value="InterPro"/>
</dbReference>
<dbReference type="PANTHER" id="PTHR32246">
    <property type="entry name" value="INGRESSION PROTEIN FIC1"/>
    <property type="match status" value="1"/>
</dbReference>
<dbReference type="SMART" id="SM00239">
    <property type="entry name" value="C2"/>
    <property type="match status" value="1"/>
</dbReference>
<reference evidence="2" key="1">
    <citation type="submission" date="2025-08" db="UniProtKB">
        <authorList>
            <consortium name="RefSeq"/>
        </authorList>
    </citation>
    <scope>IDENTIFICATION</scope>
</reference>
<dbReference type="Proteomes" id="UP000189703">
    <property type="component" value="Unplaced"/>
</dbReference>
<dbReference type="AlphaFoldDB" id="A0A1U8A2T3"/>
<proteinExistence type="predicted"/>
<sequence>MERTLLHSLELEINVISAEDLRLRHRSIKKNAFVVVRTDSHNYRSTRVDTEGGSYPYWNEKLNLALPNSAKFITVEVQCKTASGRARSVGTASIPVSDFIGDYTPAYYLHFLSYRLREQNGERNGIVNLSIRTLVPPAAGYVHRSMMPQFVGFNVAEKNSGGFAIMGIPMSSGYSM</sequence>
<dbReference type="OMA" id="WEDKLET"/>
<dbReference type="InterPro" id="IPR035892">
    <property type="entry name" value="C2_domain_sf"/>
</dbReference>
<dbReference type="InterPro" id="IPR044750">
    <property type="entry name" value="C2_SRC2/BAP"/>
</dbReference>
<dbReference type="Gene3D" id="2.60.40.150">
    <property type="entry name" value="C2 domain"/>
    <property type="match status" value="1"/>
</dbReference>
<dbReference type="PROSITE" id="PS50004">
    <property type="entry name" value="C2"/>
    <property type="match status" value="1"/>
</dbReference>